<evidence type="ECO:0000256" key="1">
    <source>
        <dbReference type="SAM" id="MobiDB-lite"/>
    </source>
</evidence>
<protein>
    <submittedName>
        <fullName evidence="3">Uncharacterized protein</fullName>
    </submittedName>
</protein>
<dbReference type="InterPro" id="IPR016024">
    <property type="entry name" value="ARM-type_fold"/>
</dbReference>
<dbReference type="SUPFAM" id="SSF48452">
    <property type="entry name" value="TPR-like"/>
    <property type="match status" value="1"/>
</dbReference>
<proteinExistence type="predicted"/>
<keyword evidence="4" id="KW-1185">Reference proteome</keyword>
<dbReference type="EMBL" id="JFFR01000027">
    <property type="protein sequence ID" value="KDN27071.1"/>
    <property type="molecule type" value="Genomic_DNA"/>
</dbReference>
<organism evidence="3 4">
    <name type="scientific">Vibrio fortis</name>
    <dbReference type="NCBI Taxonomy" id="212667"/>
    <lineage>
        <taxon>Bacteria</taxon>
        <taxon>Pseudomonadati</taxon>
        <taxon>Pseudomonadota</taxon>
        <taxon>Gammaproteobacteria</taxon>
        <taxon>Vibrionales</taxon>
        <taxon>Vibrionaceae</taxon>
        <taxon>Vibrio</taxon>
    </lineage>
</organism>
<dbReference type="Proteomes" id="UP000027219">
    <property type="component" value="Unassembled WGS sequence"/>
</dbReference>
<reference evidence="3 4" key="1">
    <citation type="submission" date="2014-02" db="EMBL/GenBank/DDBJ databases">
        <title>Vibrio fortis Dalian14 Genome Sequencing.</title>
        <authorList>
            <person name="Wang Y."/>
            <person name="Song L."/>
            <person name="Liu G."/>
            <person name="Ding J."/>
        </authorList>
    </citation>
    <scope>NUCLEOTIDE SEQUENCE [LARGE SCALE GENOMIC DNA]</scope>
    <source>
        <strain evidence="3 4">Dalian14</strain>
    </source>
</reference>
<feature type="chain" id="PRO_5001627232" evidence="2">
    <location>
        <begin position="21"/>
        <end position="351"/>
    </location>
</feature>
<sequence>MIKRSLATMIALMLSTSGFAASNDLSPAQSGSALQTPAEQHVEGELSSDPQQRIQQLSYMAQDQSQSIQNRTGALRALGAYPSQNALVAVARGLKDSNSEVREAAVIGAAPYPFEHRWTLVSPLLNDESEMVKHSAASNLVRDYGVMNADQKAQLDEPVTSLIEFLEQQPTQEYQLLLADVLRWYAHPDKAETIYLELVKTRSEDPQVWLSFADNYRAQGRDKEAVSILDRGLEKMPGNAALHYSKSLTLVRLEDKSAAAAEIEKAAHLAKDNSYYWYLNGVLQEPLSIDKSTESFEKAYMISGAPEQLYAVCDIYVRYGHQKSDECLSELGKVAPDYVIKQLKEKRVNPS</sequence>
<accession>A0A066UI20</accession>
<dbReference type="SUPFAM" id="SSF48371">
    <property type="entry name" value="ARM repeat"/>
    <property type="match status" value="1"/>
</dbReference>
<dbReference type="Gene3D" id="1.25.40.10">
    <property type="entry name" value="Tetratricopeptide repeat domain"/>
    <property type="match status" value="1"/>
</dbReference>
<dbReference type="OrthoDB" id="6396839at2"/>
<feature type="compositionally biased region" description="Polar residues" evidence="1">
    <location>
        <begin position="25"/>
        <end position="38"/>
    </location>
</feature>
<dbReference type="STRING" id="212667.VFDL14_19350"/>
<feature type="signal peptide" evidence="2">
    <location>
        <begin position="1"/>
        <end position="20"/>
    </location>
</feature>
<dbReference type="AlphaFoldDB" id="A0A066UI20"/>
<evidence type="ECO:0000313" key="3">
    <source>
        <dbReference type="EMBL" id="KDN27071.1"/>
    </source>
</evidence>
<evidence type="ECO:0000313" key="4">
    <source>
        <dbReference type="Proteomes" id="UP000027219"/>
    </source>
</evidence>
<keyword evidence="2" id="KW-0732">Signal</keyword>
<comment type="caution">
    <text evidence="3">The sequence shown here is derived from an EMBL/GenBank/DDBJ whole genome shotgun (WGS) entry which is preliminary data.</text>
</comment>
<name>A0A066UI20_9VIBR</name>
<evidence type="ECO:0000256" key="2">
    <source>
        <dbReference type="SAM" id="SignalP"/>
    </source>
</evidence>
<gene>
    <name evidence="3" type="ORF">VFDL14_19350</name>
</gene>
<dbReference type="InterPro" id="IPR011990">
    <property type="entry name" value="TPR-like_helical_dom_sf"/>
</dbReference>
<feature type="region of interest" description="Disordered" evidence="1">
    <location>
        <begin position="25"/>
        <end position="48"/>
    </location>
</feature>